<name>A0A9W6I3U7_9ACTN</name>
<dbReference type="PANTHER" id="PTHR23542:SF1">
    <property type="entry name" value="MAJOR FACILITATOR SUPERFAMILY (MFS) PROFILE DOMAIN-CONTAINING PROTEIN"/>
    <property type="match status" value="1"/>
</dbReference>
<comment type="subcellular location">
    <subcellularLocation>
        <location evidence="1">Cell membrane</location>
        <topology evidence="1">Multi-pass membrane protein</topology>
    </subcellularLocation>
</comment>
<keyword evidence="4 6" id="KW-0472">Membrane</keyword>
<feature type="transmembrane region" description="Helical" evidence="6">
    <location>
        <begin position="375"/>
        <end position="397"/>
    </location>
</feature>
<evidence type="ECO:0000313" key="9">
    <source>
        <dbReference type="Proteomes" id="UP001143474"/>
    </source>
</evidence>
<dbReference type="Proteomes" id="UP001143474">
    <property type="component" value="Unassembled WGS sequence"/>
</dbReference>
<dbReference type="PROSITE" id="PS50850">
    <property type="entry name" value="MFS"/>
    <property type="match status" value="1"/>
</dbReference>
<feature type="domain" description="Major facilitator superfamily (MFS) profile" evidence="7">
    <location>
        <begin position="286"/>
        <end position="470"/>
    </location>
</feature>
<keyword evidence="9" id="KW-1185">Reference proteome</keyword>
<feature type="region of interest" description="Disordered" evidence="5">
    <location>
        <begin position="215"/>
        <end position="281"/>
    </location>
</feature>
<organism evidence="8 9">
    <name type="scientific">Streptosporangium carneum</name>
    <dbReference type="NCBI Taxonomy" id="47481"/>
    <lineage>
        <taxon>Bacteria</taxon>
        <taxon>Bacillati</taxon>
        <taxon>Actinomycetota</taxon>
        <taxon>Actinomycetes</taxon>
        <taxon>Streptosporangiales</taxon>
        <taxon>Streptosporangiaceae</taxon>
        <taxon>Streptosporangium</taxon>
    </lineage>
</organism>
<proteinExistence type="predicted"/>
<dbReference type="PANTHER" id="PTHR23542">
    <property type="match status" value="1"/>
</dbReference>
<dbReference type="InterPro" id="IPR036259">
    <property type="entry name" value="MFS_trans_sf"/>
</dbReference>
<dbReference type="GO" id="GO:0022857">
    <property type="term" value="F:transmembrane transporter activity"/>
    <property type="evidence" value="ECO:0007669"/>
    <property type="project" value="InterPro"/>
</dbReference>
<dbReference type="AlphaFoldDB" id="A0A9W6I3U7"/>
<comment type="caution">
    <text evidence="8">The sequence shown here is derived from an EMBL/GenBank/DDBJ whole genome shotgun (WGS) entry which is preliminary data.</text>
</comment>
<evidence type="ECO:0000259" key="7">
    <source>
        <dbReference type="PROSITE" id="PS50850"/>
    </source>
</evidence>
<evidence type="ECO:0000313" key="8">
    <source>
        <dbReference type="EMBL" id="GLK11167.1"/>
    </source>
</evidence>
<reference evidence="8" key="1">
    <citation type="journal article" date="2014" name="Int. J. Syst. Evol. Microbiol.">
        <title>Complete genome sequence of Corynebacterium casei LMG S-19264T (=DSM 44701T), isolated from a smear-ripened cheese.</title>
        <authorList>
            <consortium name="US DOE Joint Genome Institute (JGI-PGF)"/>
            <person name="Walter F."/>
            <person name="Albersmeier A."/>
            <person name="Kalinowski J."/>
            <person name="Ruckert C."/>
        </authorList>
    </citation>
    <scope>NUCLEOTIDE SEQUENCE</scope>
    <source>
        <strain evidence="8">VKM Ac-2007</strain>
    </source>
</reference>
<feature type="transmembrane region" description="Helical" evidence="6">
    <location>
        <begin position="352"/>
        <end position="369"/>
    </location>
</feature>
<sequence>MSSSMSSPSRPPSYLAVLRTPHACRVFGAALIGRLSYGIVFLSLILTLTDATGSYGVAGAVMALFGLAISLLSPLRAGLIDRYGIRRTLPLMAAVYALSLTCLAVATWRPGTPGMWLVVLTVAAGACAPPLGPVMRALWSELLPDRSLLQRAYSLDTVAEELLFVTGPLLAGLLAVLAVPAAGVAASAALVLVGTLALVSSPTVRATGSFPAGDGAVGEGSLRADDGAVGEGASRTGDDPGDGWGGGPYEGADVGTDVGRGGGADPAPVSSRGRRTRKAAGPGSGLIIQPVLVSGGVGLCLGALGLLMVVFAERQHQPAAVAWVEAALSAGSALGGLAYGARSWRAPGQVRLPLLAVALGLALVVAGLSPDLYVLAVTVGVAGLFVAPALTTAYLLADEFAVPENRVRASAWVNTAFNTGASAGTAAVGMLVESLPLTLCFVIAAVPPLLSAATTPRRLRRRVTTPPLER</sequence>
<dbReference type="InterPro" id="IPR011701">
    <property type="entry name" value="MFS"/>
</dbReference>
<feature type="transmembrane region" description="Helical" evidence="6">
    <location>
        <begin position="320"/>
        <end position="340"/>
    </location>
</feature>
<feature type="transmembrane region" description="Helical" evidence="6">
    <location>
        <begin position="284"/>
        <end position="308"/>
    </location>
</feature>
<dbReference type="GO" id="GO:0005886">
    <property type="term" value="C:plasma membrane"/>
    <property type="evidence" value="ECO:0007669"/>
    <property type="project" value="UniProtKB-SubCell"/>
</dbReference>
<feature type="transmembrane region" description="Helical" evidence="6">
    <location>
        <begin position="55"/>
        <end position="77"/>
    </location>
</feature>
<keyword evidence="3 6" id="KW-1133">Transmembrane helix</keyword>
<feature type="transmembrane region" description="Helical" evidence="6">
    <location>
        <begin position="409"/>
        <end position="429"/>
    </location>
</feature>
<dbReference type="Pfam" id="PF07690">
    <property type="entry name" value="MFS_1"/>
    <property type="match status" value="1"/>
</dbReference>
<feature type="transmembrane region" description="Helical" evidence="6">
    <location>
        <begin position="26"/>
        <end position="49"/>
    </location>
</feature>
<dbReference type="InterPro" id="IPR020846">
    <property type="entry name" value="MFS_dom"/>
</dbReference>
<evidence type="ECO:0000256" key="1">
    <source>
        <dbReference type="ARBA" id="ARBA00004651"/>
    </source>
</evidence>
<protein>
    <submittedName>
        <fullName evidence="8">MFS transporter</fullName>
    </submittedName>
</protein>
<evidence type="ECO:0000256" key="4">
    <source>
        <dbReference type="ARBA" id="ARBA00023136"/>
    </source>
</evidence>
<evidence type="ECO:0000256" key="5">
    <source>
        <dbReference type="SAM" id="MobiDB-lite"/>
    </source>
</evidence>
<evidence type="ECO:0000256" key="6">
    <source>
        <dbReference type="SAM" id="Phobius"/>
    </source>
</evidence>
<feature type="transmembrane region" description="Helical" evidence="6">
    <location>
        <begin position="435"/>
        <end position="453"/>
    </location>
</feature>
<evidence type="ECO:0000256" key="3">
    <source>
        <dbReference type="ARBA" id="ARBA00022989"/>
    </source>
</evidence>
<keyword evidence="2 6" id="KW-0812">Transmembrane</keyword>
<feature type="transmembrane region" description="Helical" evidence="6">
    <location>
        <begin position="89"/>
        <end position="108"/>
    </location>
</feature>
<reference evidence="8" key="2">
    <citation type="submission" date="2023-01" db="EMBL/GenBank/DDBJ databases">
        <authorList>
            <person name="Sun Q."/>
            <person name="Evtushenko L."/>
        </authorList>
    </citation>
    <scope>NUCLEOTIDE SEQUENCE</scope>
    <source>
        <strain evidence="8">VKM Ac-2007</strain>
    </source>
</reference>
<dbReference type="SUPFAM" id="SSF103473">
    <property type="entry name" value="MFS general substrate transporter"/>
    <property type="match status" value="1"/>
</dbReference>
<evidence type="ECO:0000256" key="2">
    <source>
        <dbReference type="ARBA" id="ARBA00022692"/>
    </source>
</evidence>
<accession>A0A9W6I3U7</accession>
<gene>
    <name evidence="8" type="ORF">GCM10017600_45730</name>
</gene>
<feature type="transmembrane region" description="Helical" evidence="6">
    <location>
        <begin position="177"/>
        <end position="199"/>
    </location>
</feature>
<dbReference type="Gene3D" id="1.20.1250.20">
    <property type="entry name" value="MFS general substrate transporter like domains"/>
    <property type="match status" value="2"/>
</dbReference>
<dbReference type="EMBL" id="BSEV01000010">
    <property type="protein sequence ID" value="GLK11167.1"/>
    <property type="molecule type" value="Genomic_DNA"/>
</dbReference>